<evidence type="ECO:0000259" key="2">
    <source>
        <dbReference type="Pfam" id="PF21522"/>
    </source>
</evidence>
<feature type="domain" description="Actin-like protein N-terminal" evidence="1">
    <location>
        <begin position="4"/>
        <end position="130"/>
    </location>
</feature>
<dbReference type="Proteomes" id="UP000585258">
    <property type="component" value="Unassembled WGS sequence"/>
</dbReference>
<dbReference type="InterPro" id="IPR043129">
    <property type="entry name" value="ATPase_NBD"/>
</dbReference>
<evidence type="ECO:0000313" key="4">
    <source>
        <dbReference type="Proteomes" id="UP000585258"/>
    </source>
</evidence>
<dbReference type="InterPro" id="IPR049067">
    <property type="entry name" value="MreB-like_C"/>
</dbReference>
<sequence>MIIGIDLGNFGVNTSENDFFYSKISEGSSFTGENSIIYEGKEFQIGEGEFSTDLDKSKKESILPLLFTALARSSNEKFFQVVLGLPIQQYKANKESFKNYIEENRGKTLIYKGIRREIIISDVIIAPEGAAAYYNLSVEQKNMIGKKPLIICDIGGRTTDICLFENGKITRVWTIPTGMLNIYQDIISYINTTYTEEFKLEDGEVILKEGLFLRGKQQDIRFIKPILRKHFNSIYKDLQLNFNTSKGYVLLTGGGSITLVKAFKNRLENLIISDDPLFDNAKGFKKLGVSLWCAK</sequence>
<feature type="domain" description="Actin homologue MreB-like C-terminal" evidence="2">
    <location>
        <begin position="151"/>
        <end position="264"/>
    </location>
</feature>
<organism evidence="3 4">
    <name type="scientific">Clostridium gasigenes</name>
    <dbReference type="NCBI Taxonomy" id="94869"/>
    <lineage>
        <taxon>Bacteria</taxon>
        <taxon>Bacillati</taxon>
        <taxon>Bacillota</taxon>
        <taxon>Clostridia</taxon>
        <taxon>Eubacteriales</taxon>
        <taxon>Clostridiaceae</taxon>
        <taxon>Clostridium</taxon>
    </lineage>
</organism>
<reference evidence="3 4" key="1">
    <citation type="submission" date="2020-08" db="EMBL/GenBank/DDBJ databases">
        <title>Clostridia isolated from Swiss meat.</title>
        <authorList>
            <person name="Wambui J."/>
            <person name="Stevens M.J.A."/>
            <person name="Stephan R."/>
        </authorList>
    </citation>
    <scope>NUCLEOTIDE SEQUENCE [LARGE SCALE GENOMIC DNA]</scope>
    <source>
        <strain evidence="3 4">CM001</strain>
    </source>
</reference>
<dbReference type="Pfam" id="PF17989">
    <property type="entry name" value="ALP_N"/>
    <property type="match status" value="1"/>
</dbReference>
<name>A0A7X0VS19_9CLOT</name>
<dbReference type="Gene3D" id="3.30.420.40">
    <property type="match status" value="2"/>
</dbReference>
<dbReference type="SUPFAM" id="SSF53067">
    <property type="entry name" value="Actin-like ATPase domain"/>
    <property type="match status" value="2"/>
</dbReference>
<dbReference type="Pfam" id="PF21522">
    <property type="entry name" value="MreB-like_C"/>
    <property type="match status" value="1"/>
</dbReference>
<gene>
    <name evidence="3" type="ORF">H7E68_14770</name>
</gene>
<protein>
    <submittedName>
        <fullName evidence="3">ParM/StbA family protein</fullName>
    </submittedName>
</protein>
<dbReference type="EMBL" id="JACKWY010000010">
    <property type="protein sequence ID" value="MBB6715967.1"/>
    <property type="molecule type" value="Genomic_DNA"/>
</dbReference>
<dbReference type="InterPro" id="IPR040607">
    <property type="entry name" value="ALP_N"/>
</dbReference>
<proteinExistence type="predicted"/>
<dbReference type="RefSeq" id="WP_185165108.1">
    <property type="nucleotide sequence ID" value="NZ_JACKWY010000010.1"/>
</dbReference>
<evidence type="ECO:0000313" key="3">
    <source>
        <dbReference type="EMBL" id="MBB6715967.1"/>
    </source>
</evidence>
<evidence type="ECO:0000259" key="1">
    <source>
        <dbReference type="Pfam" id="PF17989"/>
    </source>
</evidence>
<comment type="caution">
    <text evidence="3">The sequence shown here is derived from an EMBL/GenBank/DDBJ whole genome shotgun (WGS) entry which is preliminary data.</text>
</comment>
<dbReference type="AlphaFoldDB" id="A0A7X0VS19"/>
<accession>A0A7X0VS19</accession>